<keyword evidence="2" id="KW-1185">Reference proteome</keyword>
<organism evidence="1 2">
    <name type="scientific">Scophthalmus maximus</name>
    <name type="common">Turbot</name>
    <name type="synonym">Psetta maxima</name>
    <dbReference type="NCBI Taxonomy" id="52904"/>
    <lineage>
        <taxon>Eukaryota</taxon>
        <taxon>Metazoa</taxon>
        <taxon>Chordata</taxon>
        <taxon>Craniata</taxon>
        <taxon>Vertebrata</taxon>
        <taxon>Euteleostomi</taxon>
        <taxon>Actinopterygii</taxon>
        <taxon>Neopterygii</taxon>
        <taxon>Teleostei</taxon>
        <taxon>Neoteleostei</taxon>
        <taxon>Acanthomorphata</taxon>
        <taxon>Carangaria</taxon>
        <taxon>Pleuronectiformes</taxon>
        <taxon>Pleuronectoidei</taxon>
        <taxon>Scophthalmidae</taxon>
        <taxon>Scophthalmus</taxon>
    </lineage>
</organism>
<dbReference type="Proteomes" id="UP000246464">
    <property type="component" value="Chromosome 18"/>
</dbReference>
<proteinExistence type="predicted"/>
<dbReference type="EMBL" id="CP026260">
    <property type="protein sequence ID" value="AWP17992.1"/>
    <property type="molecule type" value="Genomic_DNA"/>
</dbReference>
<sequence length="97" mass="10427">MTGAHSATVRNTSKTRGVVTGFEAAPHYGYAYRTKSHSAALLESRLPSRLNLLDNNRAEVNGKCPNVKPSIYLVQIANATIGGSEQMNSPLADVVNR</sequence>
<gene>
    <name evidence="1" type="ORF">SMAX5B_017372</name>
</gene>
<name>A0A2U9CTR2_SCOMX</name>
<protein>
    <submittedName>
        <fullName evidence="1">Uncharacterized protein</fullName>
    </submittedName>
</protein>
<accession>A0A2U9CTR2</accession>
<evidence type="ECO:0000313" key="1">
    <source>
        <dbReference type="EMBL" id="AWP17992.1"/>
    </source>
</evidence>
<reference evidence="1 2" key="1">
    <citation type="submission" date="2017-12" db="EMBL/GenBank/DDBJ databases">
        <title>Integrating genomic resources of turbot (Scophthalmus maximus) in depth evaluation of genetic and physical mapping variation across individuals.</title>
        <authorList>
            <person name="Martinez P."/>
        </authorList>
    </citation>
    <scope>NUCLEOTIDE SEQUENCE [LARGE SCALE GENOMIC DNA]</scope>
</reference>
<dbReference type="AlphaFoldDB" id="A0A2U9CTR2"/>
<evidence type="ECO:0000313" key="2">
    <source>
        <dbReference type="Proteomes" id="UP000246464"/>
    </source>
</evidence>